<organism evidence="1 2">
    <name type="scientific">Microdochium trichocladiopsis</name>
    <dbReference type="NCBI Taxonomy" id="1682393"/>
    <lineage>
        <taxon>Eukaryota</taxon>
        <taxon>Fungi</taxon>
        <taxon>Dikarya</taxon>
        <taxon>Ascomycota</taxon>
        <taxon>Pezizomycotina</taxon>
        <taxon>Sordariomycetes</taxon>
        <taxon>Xylariomycetidae</taxon>
        <taxon>Xylariales</taxon>
        <taxon>Microdochiaceae</taxon>
        <taxon>Microdochium</taxon>
    </lineage>
</organism>
<dbReference type="RefSeq" id="XP_046005954.1">
    <property type="nucleotide sequence ID" value="XM_046155665.1"/>
</dbReference>
<dbReference type="InterPro" id="IPR011990">
    <property type="entry name" value="TPR-like_helical_dom_sf"/>
</dbReference>
<name>A0A9P9BMD7_9PEZI</name>
<comment type="caution">
    <text evidence="1">The sequence shown here is derived from an EMBL/GenBank/DDBJ whole genome shotgun (WGS) entry which is preliminary data.</text>
</comment>
<dbReference type="PANTHER" id="PTHR46082:SF11">
    <property type="entry name" value="AAA+ ATPASE DOMAIN-CONTAINING PROTEIN-RELATED"/>
    <property type="match status" value="1"/>
</dbReference>
<dbReference type="PANTHER" id="PTHR46082">
    <property type="entry name" value="ATP/GTP-BINDING PROTEIN-RELATED"/>
    <property type="match status" value="1"/>
</dbReference>
<dbReference type="GeneID" id="70185211"/>
<accession>A0A9P9BMD7</accession>
<proteinExistence type="predicted"/>
<dbReference type="InterPro" id="IPR053137">
    <property type="entry name" value="NLR-like"/>
</dbReference>
<dbReference type="OrthoDB" id="5986190at2759"/>
<keyword evidence="2" id="KW-1185">Reference proteome</keyword>
<evidence type="ECO:0000313" key="1">
    <source>
        <dbReference type="EMBL" id="KAH7016330.1"/>
    </source>
</evidence>
<evidence type="ECO:0008006" key="3">
    <source>
        <dbReference type="Google" id="ProtNLM"/>
    </source>
</evidence>
<gene>
    <name evidence="1" type="ORF">B0I36DRAFT_337349</name>
</gene>
<evidence type="ECO:0000313" key="2">
    <source>
        <dbReference type="Proteomes" id="UP000756346"/>
    </source>
</evidence>
<dbReference type="Pfam" id="PF13374">
    <property type="entry name" value="TPR_10"/>
    <property type="match status" value="2"/>
</dbReference>
<dbReference type="AlphaFoldDB" id="A0A9P9BMD7"/>
<dbReference type="SUPFAM" id="SSF48452">
    <property type="entry name" value="TPR-like"/>
    <property type="match status" value="1"/>
</dbReference>
<dbReference type="Proteomes" id="UP000756346">
    <property type="component" value="Unassembled WGS sequence"/>
</dbReference>
<dbReference type="EMBL" id="JAGTJQ010000012">
    <property type="protein sequence ID" value="KAH7016330.1"/>
    <property type="molecule type" value="Genomic_DNA"/>
</dbReference>
<dbReference type="Gene3D" id="1.25.40.10">
    <property type="entry name" value="Tetratricopeptide repeat domain"/>
    <property type="match status" value="1"/>
</dbReference>
<sequence>MANLASTFWNQGRWDEAEKLEVEVMETRKEKFGPTHPDTLTIMNNLAFTWHAQGRITDAIDLLDSCVQLRRHTLGPDHPDTASSTKALNVWRVGQVSVS</sequence>
<reference evidence="1" key="1">
    <citation type="journal article" date="2021" name="Nat. Commun.">
        <title>Genetic determinants of endophytism in the Arabidopsis root mycobiome.</title>
        <authorList>
            <person name="Mesny F."/>
            <person name="Miyauchi S."/>
            <person name="Thiergart T."/>
            <person name="Pickel B."/>
            <person name="Atanasova L."/>
            <person name="Karlsson M."/>
            <person name="Huettel B."/>
            <person name="Barry K.W."/>
            <person name="Haridas S."/>
            <person name="Chen C."/>
            <person name="Bauer D."/>
            <person name="Andreopoulos W."/>
            <person name="Pangilinan J."/>
            <person name="LaButti K."/>
            <person name="Riley R."/>
            <person name="Lipzen A."/>
            <person name="Clum A."/>
            <person name="Drula E."/>
            <person name="Henrissat B."/>
            <person name="Kohler A."/>
            <person name="Grigoriev I.V."/>
            <person name="Martin F.M."/>
            <person name="Hacquard S."/>
        </authorList>
    </citation>
    <scope>NUCLEOTIDE SEQUENCE</scope>
    <source>
        <strain evidence="1">MPI-CAGE-CH-0230</strain>
    </source>
</reference>
<protein>
    <recommendedName>
        <fullName evidence="3">Kinesin light chain</fullName>
    </recommendedName>
</protein>